<reference evidence="2" key="2">
    <citation type="submission" date="2020-05" db="UniProtKB">
        <authorList>
            <consortium name="EnsemblMetazoa"/>
        </authorList>
    </citation>
    <scope>IDENTIFICATION</scope>
    <source>
        <strain evidence="2">IAEA</strain>
    </source>
</reference>
<evidence type="ECO:0000313" key="3">
    <source>
        <dbReference type="Proteomes" id="UP000092460"/>
    </source>
</evidence>
<dbReference type="VEuPathDB" id="VectorBase:GPPI041492"/>
<proteinExistence type="predicted"/>
<keyword evidence="3" id="KW-1185">Reference proteome</keyword>
<dbReference type="EMBL" id="JXJN01021144">
    <property type="status" value="NOT_ANNOTATED_CDS"/>
    <property type="molecule type" value="Genomic_DNA"/>
</dbReference>
<organism evidence="2 3">
    <name type="scientific">Glossina palpalis gambiensis</name>
    <dbReference type="NCBI Taxonomy" id="67801"/>
    <lineage>
        <taxon>Eukaryota</taxon>
        <taxon>Metazoa</taxon>
        <taxon>Ecdysozoa</taxon>
        <taxon>Arthropoda</taxon>
        <taxon>Hexapoda</taxon>
        <taxon>Insecta</taxon>
        <taxon>Pterygota</taxon>
        <taxon>Neoptera</taxon>
        <taxon>Endopterygota</taxon>
        <taxon>Diptera</taxon>
        <taxon>Brachycera</taxon>
        <taxon>Muscomorpha</taxon>
        <taxon>Hippoboscoidea</taxon>
        <taxon>Glossinidae</taxon>
        <taxon>Glossina</taxon>
    </lineage>
</organism>
<dbReference type="AlphaFoldDB" id="A0A1B0BV81"/>
<dbReference type="Proteomes" id="UP000092460">
    <property type="component" value="Unassembled WGS sequence"/>
</dbReference>
<name>A0A1B0BV81_9MUSC</name>
<keyword evidence="1" id="KW-0472">Membrane</keyword>
<reference evidence="3" key="1">
    <citation type="submission" date="2015-01" db="EMBL/GenBank/DDBJ databases">
        <authorList>
            <person name="Aksoy S."/>
            <person name="Warren W."/>
            <person name="Wilson R.K."/>
        </authorList>
    </citation>
    <scope>NUCLEOTIDE SEQUENCE [LARGE SCALE GENOMIC DNA]</scope>
    <source>
        <strain evidence="3">IAEA</strain>
    </source>
</reference>
<dbReference type="EnsemblMetazoa" id="GPPI041492-RA">
    <property type="protein sequence ID" value="GPPI041492-PA"/>
    <property type="gene ID" value="GPPI041492"/>
</dbReference>
<protein>
    <submittedName>
        <fullName evidence="2">Uncharacterized protein</fullName>
    </submittedName>
</protein>
<evidence type="ECO:0000256" key="1">
    <source>
        <dbReference type="SAM" id="Phobius"/>
    </source>
</evidence>
<accession>A0A1B0BV81</accession>
<feature type="transmembrane region" description="Helical" evidence="1">
    <location>
        <begin position="16"/>
        <end position="37"/>
    </location>
</feature>
<sequence length="118" mass="14418">MSFLMYSFVSTGELDIYHIYICIYMYIYIYIYIYIYYNIYKNIITRKLEFFLPPQIFCLEAISKYRYLLASISAISTNLCRIFLLRNEIQWIFCPYLLNIALAIPQLDYWFKSKKINI</sequence>
<feature type="transmembrane region" description="Helical" evidence="1">
    <location>
        <begin position="65"/>
        <end position="84"/>
    </location>
</feature>
<evidence type="ECO:0000313" key="2">
    <source>
        <dbReference type="EnsemblMetazoa" id="GPPI041492-PA"/>
    </source>
</evidence>
<keyword evidence="1" id="KW-0812">Transmembrane</keyword>
<feature type="transmembrane region" description="Helical" evidence="1">
    <location>
        <begin position="90"/>
        <end position="111"/>
    </location>
</feature>
<keyword evidence="1" id="KW-1133">Transmembrane helix</keyword>